<keyword evidence="9 13" id="KW-0378">Hydrolase</keyword>
<accession>A0A2V1JVT2</accession>
<evidence type="ECO:0000313" key="15">
    <source>
        <dbReference type="Proteomes" id="UP000245212"/>
    </source>
</evidence>
<evidence type="ECO:0000256" key="9">
    <source>
        <dbReference type="ARBA" id="ARBA00022801"/>
    </source>
</evidence>
<feature type="binding site" evidence="13">
    <location>
        <position position="194"/>
    </location>
    <ligand>
        <name>Mg(2+)</name>
        <dbReference type="ChEBI" id="CHEBI:18420"/>
    </ligand>
</feature>
<dbReference type="InterPro" id="IPR023198">
    <property type="entry name" value="PGP-like_dom2"/>
</dbReference>
<dbReference type="InterPro" id="IPR036412">
    <property type="entry name" value="HAD-like_sf"/>
</dbReference>
<comment type="pathway">
    <text evidence="3 13">Organic acid metabolism; glycolate biosynthesis; glycolate from 2-phosphoglycolate: step 1/1.</text>
</comment>
<feature type="binding site" evidence="13">
    <location>
        <position position="29"/>
    </location>
    <ligand>
        <name>Mg(2+)</name>
        <dbReference type="ChEBI" id="CHEBI:18420"/>
    </ligand>
</feature>
<comment type="cofactor">
    <cofactor evidence="2 13">
        <name>Mg(2+)</name>
        <dbReference type="ChEBI" id="CHEBI:18420"/>
    </cofactor>
</comment>
<dbReference type="NCBIfam" id="TIGR01549">
    <property type="entry name" value="HAD-SF-IA-v1"/>
    <property type="match status" value="1"/>
</dbReference>
<evidence type="ECO:0000256" key="3">
    <source>
        <dbReference type="ARBA" id="ARBA00004818"/>
    </source>
</evidence>
<dbReference type="PANTHER" id="PTHR43434:SF1">
    <property type="entry name" value="PHOSPHOGLYCOLATE PHOSPHATASE"/>
    <property type="match status" value="1"/>
</dbReference>
<dbReference type="GO" id="GO:0019253">
    <property type="term" value="P:reductive pentose-phosphate cycle"/>
    <property type="evidence" value="ECO:0007669"/>
    <property type="project" value="UniProtKB-KW"/>
</dbReference>
<dbReference type="NCBIfam" id="NF009695">
    <property type="entry name" value="PRK13222.1-2"/>
    <property type="match status" value="1"/>
</dbReference>
<evidence type="ECO:0000256" key="2">
    <source>
        <dbReference type="ARBA" id="ARBA00001946"/>
    </source>
</evidence>
<dbReference type="SUPFAM" id="SSF56784">
    <property type="entry name" value="HAD-like"/>
    <property type="match status" value="1"/>
</dbReference>
<comment type="function">
    <text evidence="12 13">Specifically catalyzes the dephosphorylation of 2-phosphoglycolate. Is involved in the dissimilation of the intracellular 2-phosphoglycolate formed during the DNA repair of 3'-phosphoglycolate ends, a major class of DNA lesions induced by oxidative stress.</text>
</comment>
<evidence type="ECO:0000256" key="1">
    <source>
        <dbReference type="ARBA" id="ARBA00000830"/>
    </source>
</evidence>
<keyword evidence="10 13" id="KW-0460">Magnesium</keyword>
<proteinExistence type="inferred from homology"/>
<dbReference type="SFLD" id="SFLDG01129">
    <property type="entry name" value="C1.5:_HAD__Beta-PGM__Phosphata"/>
    <property type="match status" value="1"/>
</dbReference>
<name>A0A2V1JVT2_9BURK</name>
<evidence type="ECO:0000256" key="7">
    <source>
        <dbReference type="ARBA" id="ARBA00022567"/>
    </source>
</evidence>
<dbReference type="Pfam" id="PF13419">
    <property type="entry name" value="HAD_2"/>
    <property type="match status" value="1"/>
</dbReference>
<dbReference type="NCBIfam" id="TIGR01509">
    <property type="entry name" value="HAD-SF-IA-v3"/>
    <property type="match status" value="1"/>
</dbReference>
<dbReference type="GO" id="GO:0046872">
    <property type="term" value="F:metal ion binding"/>
    <property type="evidence" value="ECO:0007669"/>
    <property type="project" value="UniProtKB-KW"/>
</dbReference>
<dbReference type="NCBIfam" id="TIGR01449">
    <property type="entry name" value="PGP_bact"/>
    <property type="match status" value="1"/>
</dbReference>
<dbReference type="GO" id="GO:0005829">
    <property type="term" value="C:cytosol"/>
    <property type="evidence" value="ECO:0007669"/>
    <property type="project" value="TreeGrafter"/>
</dbReference>
<evidence type="ECO:0000256" key="6">
    <source>
        <dbReference type="ARBA" id="ARBA00013078"/>
    </source>
</evidence>
<keyword evidence="15" id="KW-1185">Reference proteome</keyword>
<evidence type="ECO:0000313" key="14">
    <source>
        <dbReference type="EMBL" id="PWF21074.1"/>
    </source>
</evidence>
<dbReference type="FunFam" id="3.40.50.1000:FF:000022">
    <property type="entry name" value="Phosphoglycolate phosphatase"/>
    <property type="match status" value="1"/>
</dbReference>
<keyword evidence="8 13" id="KW-0479">Metal-binding</keyword>
<dbReference type="SFLD" id="SFLDG01135">
    <property type="entry name" value="C1.5.6:_HAD__Beta-PGM__Phospha"/>
    <property type="match status" value="1"/>
</dbReference>
<dbReference type="Proteomes" id="UP000245212">
    <property type="component" value="Unassembled WGS sequence"/>
</dbReference>
<comment type="similarity">
    <text evidence="4 13">Belongs to the HAD-like hydrolase superfamily. CbbY/CbbZ/Gph/YieH family.</text>
</comment>
<dbReference type="AlphaFoldDB" id="A0A2V1JVT2"/>
<dbReference type="GO" id="GO:0006281">
    <property type="term" value="P:DNA repair"/>
    <property type="evidence" value="ECO:0007669"/>
    <property type="project" value="TreeGrafter"/>
</dbReference>
<dbReference type="InterPro" id="IPR006439">
    <property type="entry name" value="HAD-SF_hydro_IA"/>
</dbReference>
<evidence type="ECO:0000256" key="4">
    <source>
        <dbReference type="ARBA" id="ARBA00006171"/>
    </source>
</evidence>
<organism evidence="14 15">
    <name type="scientific">Corticimicrobacter populi</name>
    <dbReference type="NCBI Taxonomy" id="2175229"/>
    <lineage>
        <taxon>Bacteria</taxon>
        <taxon>Pseudomonadati</taxon>
        <taxon>Pseudomonadota</taxon>
        <taxon>Betaproteobacteria</taxon>
        <taxon>Burkholderiales</taxon>
        <taxon>Alcaligenaceae</taxon>
        <taxon>Corticimicrobacter</taxon>
    </lineage>
</organism>
<dbReference type="GO" id="GO:0008967">
    <property type="term" value="F:phosphoglycolate phosphatase activity"/>
    <property type="evidence" value="ECO:0007669"/>
    <property type="project" value="UniProtKB-UniRule"/>
</dbReference>
<dbReference type="GO" id="GO:0046295">
    <property type="term" value="P:glycolate biosynthetic process"/>
    <property type="evidence" value="ECO:0007669"/>
    <property type="project" value="UniProtKB-UniRule"/>
</dbReference>
<comment type="caution">
    <text evidence="14">The sequence shown here is derived from an EMBL/GenBank/DDBJ whole genome shotgun (WGS) entry which is preliminary data.</text>
</comment>
<dbReference type="PANTHER" id="PTHR43434">
    <property type="entry name" value="PHOSPHOGLYCOLATE PHOSPHATASE"/>
    <property type="match status" value="1"/>
</dbReference>
<evidence type="ECO:0000256" key="12">
    <source>
        <dbReference type="ARBA" id="ARBA00059247"/>
    </source>
</evidence>
<feature type="active site" description="Nucleophile" evidence="13">
    <location>
        <position position="29"/>
    </location>
</feature>
<dbReference type="UniPathway" id="UPA00865">
    <property type="reaction ID" value="UER00834"/>
</dbReference>
<keyword evidence="7" id="KW-0113">Calvin cycle</keyword>
<protein>
    <recommendedName>
        <fullName evidence="6 13">Phosphoglycolate phosphatase</fullName>
        <shortName evidence="13">PGP</shortName>
        <shortName evidence="13">PGPase</shortName>
        <ecNumber evidence="6 13">3.1.3.18</ecNumber>
    </recommendedName>
</protein>
<dbReference type="InterPro" id="IPR037512">
    <property type="entry name" value="PGPase_prok"/>
</dbReference>
<dbReference type="HAMAP" id="MF_00495">
    <property type="entry name" value="GPH_hydrolase_bact"/>
    <property type="match status" value="1"/>
</dbReference>
<dbReference type="EC" id="3.1.3.18" evidence="6 13"/>
<evidence type="ECO:0000256" key="5">
    <source>
        <dbReference type="ARBA" id="ARBA00011233"/>
    </source>
</evidence>
<feature type="binding site" evidence="13">
    <location>
        <position position="31"/>
    </location>
    <ligand>
        <name>Mg(2+)</name>
        <dbReference type="ChEBI" id="CHEBI:18420"/>
    </ligand>
</feature>
<dbReference type="InterPro" id="IPR041492">
    <property type="entry name" value="HAD_2"/>
</dbReference>
<evidence type="ECO:0000256" key="13">
    <source>
        <dbReference type="HAMAP-Rule" id="MF_00495"/>
    </source>
</evidence>
<dbReference type="Gene3D" id="3.40.50.1000">
    <property type="entry name" value="HAD superfamily/HAD-like"/>
    <property type="match status" value="1"/>
</dbReference>
<dbReference type="InterPro" id="IPR050155">
    <property type="entry name" value="HAD-like_hydrolase_sf"/>
</dbReference>
<gene>
    <name evidence="14" type="ORF">DD235_16260</name>
</gene>
<evidence type="ECO:0000256" key="10">
    <source>
        <dbReference type="ARBA" id="ARBA00022842"/>
    </source>
</evidence>
<dbReference type="SFLD" id="SFLDS00003">
    <property type="entry name" value="Haloacid_Dehalogenase"/>
    <property type="match status" value="1"/>
</dbReference>
<keyword evidence="11 13" id="KW-0119">Carbohydrate metabolism</keyword>
<dbReference type="InterPro" id="IPR023214">
    <property type="entry name" value="HAD_sf"/>
</dbReference>
<dbReference type="Gene3D" id="1.10.150.240">
    <property type="entry name" value="Putative phosphatase, domain 2"/>
    <property type="match status" value="1"/>
</dbReference>
<evidence type="ECO:0000256" key="11">
    <source>
        <dbReference type="ARBA" id="ARBA00023277"/>
    </source>
</evidence>
<dbReference type="RefSeq" id="WP_109063168.1">
    <property type="nucleotide sequence ID" value="NZ_QETA01000009.1"/>
</dbReference>
<evidence type="ECO:0000256" key="8">
    <source>
        <dbReference type="ARBA" id="ARBA00022723"/>
    </source>
</evidence>
<comment type="subunit">
    <text evidence="5">Homotrimer.</text>
</comment>
<dbReference type="EMBL" id="QETA01000009">
    <property type="protein sequence ID" value="PWF21074.1"/>
    <property type="molecule type" value="Genomic_DNA"/>
</dbReference>
<sequence>MTDSLSAIRADAQTDHADTGSGIRAVLLDLDGTLLDTITDLAVAVNAMRTDLGLPTLPQDLIATYVGKGAEDLVQRSLDSGLEAEHQADAARQAEGLALFQTHYARVNGEQALPYPGVLDGLAALQAAGLKLAVVTNKPTAFTLPLLERTGLTHWFEVIVSGDTCPRKKPDPMPLQHACDLLGIAPGEAVMIGDSVNDALSARAAGMPVLILPYGYNEGHDVATLDADAVIPSMEAIAGWISQRSGHPK</sequence>
<comment type="catalytic activity">
    <reaction evidence="1 13">
        <text>2-phosphoglycolate + H2O = glycolate + phosphate</text>
        <dbReference type="Rhea" id="RHEA:14369"/>
        <dbReference type="ChEBI" id="CHEBI:15377"/>
        <dbReference type="ChEBI" id="CHEBI:29805"/>
        <dbReference type="ChEBI" id="CHEBI:43474"/>
        <dbReference type="ChEBI" id="CHEBI:58033"/>
        <dbReference type="EC" id="3.1.3.18"/>
    </reaction>
</comment>
<reference evidence="15" key="1">
    <citation type="submission" date="2018-05" db="EMBL/GenBank/DDBJ databases">
        <authorList>
            <person name="Li Y."/>
        </authorList>
    </citation>
    <scope>NUCLEOTIDE SEQUENCE [LARGE SCALE GENOMIC DNA]</scope>
    <source>
        <strain evidence="15">3d-2-2</strain>
    </source>
</reference>